<accession>A0A8J8CJ44</accession>
<dbReference type="RefSeq" id="WP_162424146.1">
    <property type="nucleotide sequence ID" value="NZ_WVIE01000018.1"/>
</dbReference>
<dbReference type="SUPFAM" id="SSF47090">
    <property type="entry name" value="PGBD-like"/>
    <property type="match status" value="1"/>
</dbReference>
<dbReference type="InterPro" id="IPR036365">
    <property type="entry name" value="PGBD-like_sf"/>
</dbReference>
<evidence type="ECO:0000313" key="2">
    <source>
        <dbReference type="EMBL" id="NDJ18618.1"/>
    </source>
</evidence>
<comment type="caution">
    <text evidence="2">The sequence shown here is derived from an EMBL/GenBank/DDBJ whole genome shotgun (WGS) entry which is preliminary data.</text>
</comment>
<dbReference type="Pfam" id="PF01471">
    <property type="entry name" value="PG_binding_1"/>
    <property type="match status" value="1"/>
</dbReference>
<organism evidence="2 3">
    <name type="scientific">Myxacorys almedinensis A</name>
    <dbReference type="NCBI Taxonomy" id="2690445"/>
    <lineage>
        <taxon>Bacteria</taxon>
        <taxon>Bacillati</taxon>
        <taxon>Cyanobacteriota</taxon>
        <taxon>Cyanophyceae</taxon>
        <taxon>Leptolyngbyales</taxon>
        <taxon>Leptolyngbyaceae</taxon>
        <taxon>Myxacorys</taxon>
        <taxon>Myxacorys almedinensis</taxon>
    </lineage>
</organism>
<dbReference type="SUPFAM" id="SSF55166">
    <property type="entry name" value="Hedgehog/DD-peptidase"/>
    <property type="match status" value="1"/>
</dbReference>
<gene>
    <name evidence="2" type="ORF">GS601_15210</name>
</gene>
<name>A0A8J8CJ44_9CYAN</name>
<dbReference type="InterPro" id="IPR009045">
    <property type="entry name" value="Zn_M74/Hedgehog-like"/>
</dbReference>
<dbReference type="EMBL" id="WVIE01000018">
    <property type="protein sequence ID" value="NDJ18618.1"/>
    <property type="molecule type" value="Genomic_DNA"/>
</dbReference>
<reference evidence="2" key="1">
    <citation type="submission" date="2019-12" db="EMBL/GenBank/DDBJ databases">
        <title>High-Quality draft genome sequences of three cyanobacteria isolated from the limestone walls of the Old Cathedral of Coimbra.</title>
        <authorList>
            <person name="Tiago I."/>
            <person name="Soares F."/>
            <person name="Portugal A."/>
        </authorList>
    </citation>
    <scope>NUCLEOTIDE SEQUENCE</scope>
    <source>
        <strain evidence="2">A</strain>
    </source>
</reference>
<dbReference type="InterPro" id="IPR002477">
    <property type="entry name" value="Peptidoglycan-bd-like"/>
</dbReference>
<dbReference type="InterPro" id="IPR036366">
    <property type="entry name" value="PGBDSf"/>
</dbReference>
<dbReference type="Gene3D" id="1.10.101.10">
    <property type="entry name" value="PGBD-like superfamily/PGBD"/>
    <property type="match status" value="1"/>
</dbReference>
<protein>
    <submittedName>
        <fullName evidence="2">Peptidoglycan-binding protein</fullName>
    </submittedName>
</protein>
<dbReference type="Proteomes" id="UP000646053">
    <property type="component" value="Unassembled WGS sequence"/>
</dbReference>
<evidence type="ECO:0000313" key="3">
    <source>
        <dbReference type="Proteomes" id="UP000646053"/>
    </source>
</evidence>
<dbReference type="AlphaFoldDB" id="A0A8J8CJ44"/>
<keyword evidence="3" id="KW-1185">Reference proteome</keyword>
<proteinExistence type="predicted"/>
<evidence type="ECO:0000259" key="1">
    <source>
        <dbReference type="Pfam" id="PF01471"/>
    </source>
</evidence>
<feature type="domain" description="Peptidoglycan binding-like" evidence="1">
    <location>
        <begin position="19"/>
        <end position="71"/>
    </location>
</feature>
<sequence length="359" mass="39335">MAFKVSALNLPLIRKGSTGLAVIAWQRFLQEQNYPIGGVDGGFGSTTEKVTISYQQKNGLVADGIVGGGTYGKALSQGFVYWVAGLTSAKLLEYLNFGATEVRNLQQSLSAIGNLTPPLGADGAFGTISTRGLAETYKVLDVSFRPKLDQQLAASTKQKLGSDYQTALTILTEYARRQRSRLSGAQWVRYFPASSSLDDLASPFRQRAQAFQKALLDAGARVTITNTYRPPERAYMMHYAVLLNNRDLSPARVPAMLGIDIEWVHYSDPISYQAARDMVRAFDIGSNPAALRSRHTQALAVDWGIEWNGTLNIRNGNGTLVSIGAPRNGDQNPRLWDVGASYGVYKLEYDPPHWSVDGY</sequence>